<dbReference type="AlphaFoldDB" id="A0A397VD25"/>
<name>A0A397VD25_9GLOM</name>
<protein>
    <submittedName>
        <fullName evidence="1">Uncharacterized protein</fullName>
    </submittedName>
</protein>
<comment type="caution">
    <text evidence="1">The sequence shown here is derived from an EMBL/GenBank/DDBJ whole genome shotgun (WGS) entry which is preliminary data.</text>
</comment>
<evidence type="ECO:0000313" key="1">
    <source>
        <dbReference type="EMBL" id="RIB18849.1"/>
    </source>
</evidence>
<dbReference type="Proteomes" id="UP000266673">
    <property type="component" value="Unassembled WGS sequence"/>
</dbReference>
<sequence>MTYEEAKNSTLIVEVKDDQKSIQANEGVEKDDKAFICCQQSVEMGNTIEINSLGYNYRNEISVEMNEVMDGEYDK</sequence>
<organism evidence="1 2">
    <name type="scientific">Gigaspora rosea</name>
    <dbReference type="NCBI Taxonomy" id="44941"/>
    <lineage>
        <taxon>Eukaryota</taxon>
        <taxon>Fungi</taxon>
        <taxon>Fungi incertae sedis</taxon>
        <taxon>Mucoromycota</taxon>
        <taxon>Glomeromycotina</taxon>
        <taxon>Glomeromycetes</taxon>
        <taxon>Diversisporales</taxon>
        <taxon>Gigasporaceae</taxon>
        <taxon>Gigaspora</taxon>
    </lineage>
</organism>
<dbReference type="EMBL" id="QKWP01000513">
    <property type="protein sequence ID" value="RIB18849.1"/>
    <property type="molecule type" value="Genomic_DNA"/>
</dbReference>
<gene>
    <name evidence="1" type="ORF">C2G38_2183505</name>
</gene>
<keyword evidence="2" id="KW-1185">Reference proteome</keyword>
<evidence type="ECO:0000313" key="2">
    <source>
        <dbReference type="Proteomes" id="UP000266673"/>
    </source>
</evidence>
<accession>A0A397VD25</accession>
<proteinExistence type="predicted"/>
<reference evidence="1 2" key="1">
    <citation type="submission" date="2018-06" db="EMBL/GenBank/DDBJ databases">
        <title>Comparative genomics reveals the genomic features of Rhizophagus irregularis, R. cerebriforme, R. diaphanum and Gigaspora rosea, and their symbiotic lifestyle signature.</title>
        <authorList>
            <person name="Morin E."/>
            <person name="San Clemente H."/>
            <person name="Chen E.C.H."/>
            <person name="De La Providencia I."/>
            <person name="Hainaut M."/>
            <person name="Kuo A."/>
            <person name="Kohler A."/>
            <person name="Murat C."/>
            <person name="Tang N."/>
            <person name="Roy S."/>
            <person name="Loubradou J."/>
            <person name="Henrissat B."/>
            <person name="Grigoriev I.V."/>
            <person name="Corradi N."/>
            <person name="Roux C."/>
            <person name="Martin F.M."/>
        </authorList>
    </citation>
    <scope>NUCLEOTIDE SEQUENCE [LARGE SCALE GENOMIC DNA]</scope>
    <source>
        <strain evidence="1 2">DAOM 194757</strain>
    </source>
</reference>